<keyword evidence="3" id="KW-0704">Schiff base</keyword>
<dbReference type="InterPro" id="IPR002220">
    <property type="entry name" value="DapA-like"/>
</dbReference>
<dbReference type="PANTHER" id="PTHR12128:SF66">
    <property type="entry name" value="4-HYDROXY-2-OXOGLUTARATE ALDOLASE, MITOCHONDRIAL"/>
    <property type="match status" value="1"/>
</dbReference>
<sequence length="276" mass="29381">MDSLRGGFASKLSSVHQTGSSPPFDERGEIDFTATESLVERFVEAGVDGISPLGSTGEASHLTADERKRFAEEVTRIAAGRVPLLIGVGTVGTRETVELARHAEGVGADGLLVVSPYYWKVGEEALFKHFVTVAEAVDIPILIYNLPILTGVELSPSLVSRVARECSNIAGLKDTVTEYSHIWNVLREVKPVKPDFSVLAGFEDLILPSMLAGGDGSICGLANVAPDLFVSLVRAVRNDDLSEAAELHRQVLSLMTLGTLSDTPLGAIKLAMNVLG</sequence>
<dbReference type="EC" id="4.3.3.7" evidence="7"/>
<dbReference type="PIRSF" id="PIRSF001365">
    <property type="entry name" value="DHDPS"/>
    <property type="match status" value="1"/>
</dbReference>
<evidence type="ECO:0000256" key="2">
    <source>
        <dbReference type="ARBA" id="ARBA00023239"/>
    </source>
</evidence>
<dbReference type="SMART" id="SM01130">
    <property type="entry name" value="DHDPS"/>
    <property type="match status" value="1"/>
</dbReference>
<organism evidence="7">
    <name type="scientific">uncultured Chloroflexia bacterium</name>
    <dbReference type="NCBI Taxonomy" id="1672391"/>
    <lineage>
        <taxon>Bacteria</taxon>
        <taxon>Bacillati</taxon>
        <taxon>Chloroflexota</taxon>
        <taxon>Chloroflexia</taxon>
        <taxon>environmental samples</taxon>
    </lineage>
</organism>
<evidence type="ECO:0000313" key="7">
    <source>
        <dbReference type="EMBL" id="CAA9303502.1"/>
    </source>
</evidence>
<evidence type="ECO:0000256" key="4">
    <source>
        <dbReference type="PIRSR" id="PIRSR001365-1"/>
    </source>
</evidence>
<evidence type="ECO:0000256" key="1">
    <source>
        <dbReference type="ARBA" id="ARBA00007592"/>
    </source>
</evidence>
<evidence type="ECO:0000256" key="5">
    <source>
        <dbReference type="PIRSR" id="PIRSR001365-2"/>
    </source>
</evidence>
<dbReference type="InterPro" id="IPR020625">
    <property type="entry name" value="Schiff_base-form_aldolases_AS"/>
</dbReference>
<feature type="active site" description="Schiff-base intermediate with substrate" evidence="4">
    <location>
        <position position="173"/>
    </location>
</feature>
<keyword evidence="2 7" id="KW-0456">Lyase</keyword>
<feature type="compositionally biased region" description="Polar residues" evidence="6">
    <location>
        <begin position="11"/>
        <end position="21"/>
    </location>
</feature>
<feature type="binding site" evidence="5">
    <location>
        <position position="218"/>
    </location>
    <ligand>
        <name>pyruvate</name>
        <dbReference type="ChEBI" id="CHEBI:15361"/>
    </ligand>
</feature>
<dbReference type="GO" id="GO:0044281">
    <property type="term" value="P:small molecule metabolic process"/>
    <property type="evidence" value="ECO:0007669"/>
    <property type="project" value="UniProtKB-ARBA"/>
</dbReference>
<gene>
    <name evidence="7" type="ORF">AVDCRST_MAG93-4766</name>
</gene>
<dbReference type="Pfam" id="PF00701">
    <property type="entry name" value="DHDPS"/>
    <property type="match status" value="1"/>
</dbReference>
<dbReference type="GO" id="GO:0008840">
    <property type="term" value="F:4-hydroxy-tetrahydrodipicolinate synthase activity"/>
    <property type="evidence" value="ECO:0007669"/>
    <property type="project" value="UniProtKB-EC"/>
</dbReference>
<feature type="non-terminal residue" evidence="7">
    <location>
        <position position="276"/>
    </location>
</feature>
<name>A0A6J4KEF8_9CHLR</name>
<proteinExistence type="inferred from homology"/>
<dbReference type="AlphaFoldDB" id="A0A6J4KEF8"/>
<evidence type="ECO:0000256" key="6">
    <source>
        <dbReference type="SAM" id="MobiDB-lite"/>
    </source>
</evidence>
<dbReference type="CDD" id="cd00408">
    <property type="entry name" value="DHDPS-like"/>
    <property type="match status" value="1"/>
</dbReference>
<accession>A0A6J4KEF8</accession>
<dbReference type="EMBL" id="CADCTR010001600">
    <property type="protein sequence ID" value="CAA9303502.1"/>
    <property type="molecule type" value="Genomic_DNA"/>
</dbReference>
<dbReference type="PANTHER" id="PTHR12128">
    <property type="entry name" value="DIHYDRODIPICOLINATE SYNTHASE"/>
    <property type="match status" value="1"/>
</dbReference>
<reference evidence="7" key="1">
    <citation type="submission" date="2020-02" db="EMBL/GenBank/DDBJ databases">
        <authorList>
            <person name="Meier V. D."/>
        </authorList>
    </citation>
    <scope>NUCLEOTIDE SEQUENCE</scope>
    <source>
        <strain evidence="7">AVDCRST_MAG93</strain>
    </source>
</reference>
<comment type="similarity">
    <text evidence="1">Belongs to the DapA family.</text>
</comment>
<feature type="region of interest" description="Disordered" evidence="6">
    <location>
        <begin position="1"/>
        <end position="28"/>
    </location>
</feature>
<dbReference type="Gene3D" id="3.20.20.70">
    <property type="entry name" value="Aldolase class I"/>
    <property type="match status" value="1"/>
</dbReference>
<feature type="active site" description="Proton donor/acceptor" evidence="4">
    <location>
        <position position="144"/>
    </location>
</feature>
<dbReference type="PROSITE" id="PS00666">
    <property type="entry name" value="DHDPS_2"/>
    <property type="match status" value="1"/>
</dbReference>
<dbReference type="PRINTS" id="PR00146">
    <property type="entry name" value="DHPICSNTHASE"/>
</dbReference>
<feature type="binding site" evidence="5">
    <location>
        <position position="56"/>
    </location>
    <ligand>
        <name>pyruvate</name>
        <dbReference type="ChEBI" id="CHEBI:15361"/>
    </ligand>
</feature>
<dbReference type="InterPro" id="IPR013785">
    <property type="entry name" value="Aldolase_TIM"/>
</dbReference>
<dbReference type="SUPFAM" id="SSF51569">
    <property type="entry name" value="Aldolase"/>
    <property type="match status" value="1"/>
</dbReference>
<protein>
    <submittedName>
        <fullName evidence="7">4-hydroxy-tetrahydrodipicolinate synthase</fullName>
        <ecNumber evidence="7">4.3.3.7</ecNumber>
    </submittedName>
</protein>
<evidence type="ECO:0000256" key="3">
    <source>
        <dbReference type="ARBA" id="ARBA00023270"/>
    </source>
</evidence>